<dbReference type="EMBL" id="QMKK01000054">
    <property type="protein sequence ID" value="RAX38182.1"/>
    <property type="molecule type" value="Genomic_DNA"/>
</dbReference>
<proteinExistence type="predicted"/>
<protein>
    <submittedName>
        <fullName evidence="1">Nucleoside kinase</fullName>
    </submittedName>
</protein>
<dbReference type="GO" id="GO:0016301">
    <property type="term" value="F:kinase activity"/>
    <property type="evidence" value="ECO:0007669"/>
    <property type="project" value="UniProtKB-KW"/>
</dbReference>
<keyword evidence="1" id="KW-0808">Transferase</keyword>
<dbReference type="AlphaFoldDB" id="A0A329Y8E6"/>
<evidence type="ECO:0000313" key="2">
    <source>
        <dbReference type="Proteomes" id="UP000251205"/>
    </source>
</evidence>
<keyword evidence="1" id="KW-0418">Kinase</keyword>
<comment type="caution">
    <text evidence="1">The sequence shown here is derived from an EMBL/GenBank/DDBJ whole genome shotgun (WGS) entry which is preliminary data.</text>
</comment>
<dbReference type="Proteomes" id="UP000251205">
    <property type="component" value="Unassembled WGS sequence"/>
</dbReference>
<name>A0A329Y8E6_RHITR</name>
<organism evidence="1 2">
    <name type="scientific">Rhizobium tropici</name>
    <dbReference type="NCBI Taxonomy" id="398"/>
    <lineage>
        <taxon>Bacteria</taxon>
        <taxon>Pseudomonadati</taxon>
        <taxon>Pseudomonadota</taxon>
        <taxon>Alphaproteobacteria</taxon>
        <taxon>Hyphomicrobiales</taxon>
        <taxon>Rhizobiaceae</taxon>
        <taxon>Rhizobium/Agrobacterium group</taxon>
        <taxon>Rhizobium</taxon>
    </lineage>
</organism>
<sequence>MGKRNYLIEGVSGSGKTSVATELQRRGYHALHGDRELAYKGDPLTGRPLDFSMLDPSMLDSALGHHHHIWDVEKVKSLLADKGHRLSFFCGGCRNFHSFIKLFDEVFVLDVDIDTLKRRLSERPQDEFGGKPDEQEFVLKLHGTKEEMPGNATIIDATAPLVSVVDDILSRCDPGGHNMR</sequence>
<dbReference type="InterPro" id="IPR027417">
    <property type="entry name" value="P-loop_NTPase"/>
</dbReference>
<dbReference type="RefSeq" id="WP_112344679.1">
    <property type="nucleotide sequence ID" value="NZ_QMKK01000054.1"/>
</dbReference>
<dbReference type="Pfam" id="PF13238">
    <property type="entry name" value="AAA_18"/>
    <property type="match status" value="1"/>
</dbReference>
<dbReference type="SUPFAM" id="SSF52540">
    <property type="entry name" value="P-loop containing nucleoside triphosphate hydrolases"/>
    <property type="match status" value="1"/>
</dbReference>
<evidence type="ECO:0000313" key="1">
    <source>
        <dbReference type="EMBL" id="RAX38182.1"/>
    </source>
</evidence>
<dbReference type="Gene3D" id="3.40.50.300">
    <property type="entry name" value="P-loop containing nucleotide triphosphate hydrolases"/>
    <property type="match status" value="1"/>
</dbReference>
<accession>A0A329Y8E6</accession>
<reference evidence="1 2" key="1">
    <citation type="submission" date="2018-06" db="EMBL/GenBank/DDBJ databases">
        <title>Whole Genome Sequence of an efficient microsymbiont, Rhizobium tropici.</title>
        <authorList>
            <person name="Srinivasan R."/>
            <person name="Singh H.V."/>
            <person name="Srivastava R."/>
            <person name="Kumari B."/>
            <person name="Radhakrishna A."/>
        </authorList>
    </citation>
    <scope>NUCLEOTIDE SEQUENCE [LARGE SCALE GENOMIC DNA]</scope>
    <source>
        <strain evidence="1 2">IGFRI Rhizo-19</strain>
    </source>
</reference>
<dbReference type="OrthoDB" id="7347703at2"/>
<gene>
    <name evidence="1" type="ORF">DQ393_26540</name>
</gene>